<organism evidence="3 4">
    <name type="scientific">Methylobacterium hispanicum</name>
    <dbReference type="NCBI Taxonomy" id="270350"/>
    <lineage>
        <taxon>Bacteria</taxon>
        <taxon>Pseudomonadati</taxon>
        <taxon>Pseudomonadota</taxon>
        <taxon>Alphaproteobacteria</taxon>
        <taxon>Hyphomicrobiales</taxon>
        <taxon>Methylobacteriaceae</taxon>
        <taxon>Methylobacterium</taxon>
    </lineage>
</organism>
<dbReference type="InterPro" id="IPR036163">
    <property type="entry name" value="HMA_dom_sf"/>
</dbReference>
<sequence>MNERTDLLMRVEGMTCEGCAEAVRRTVCRLDPEAAVEVDRPGERVAIRTSAQSLASRSRRRSARPATPRPR</sequence>
<evidence type="ECO:0000313" key="4">
    <source>
        <dbReference type="Proteomes" id="UP001055247"/>
    </source>
</evidence>
<dbReference type="Gene3D" id="3.30.70.100">
    <property type="match status" value="1"/>
</dbReference>
<feature type="domain" description="HMA" evidence="2">
    <location>
        <begin position="9"/>
        <end position="53"/>
    </location>
</feature>
<dbReference type="Pfam" id="PF00403">
    <property type="entry name" value="HMA"/>
    <property type="match status" value="1"/>
</dbReference>
<dbReference type="Proteomes" id="UP001055247">
    <property type="component" value="Unassembled WGS sequence"/>
</dbReference>
<reference evidence="3" key="1">
    <citation type="journal article" date="2016" name="Front. Microbiol.">
        <title>Genome Sequence of the Piezophilic, Mesophilic Sulfate-Reducing Bacterium Desulfovibrio indicus J2T.</title>
        <authorList>
            <person name="Cao J."/>
            <person name="Maignien L."/>
            <person name="Shao Z."/>
            <person name="Alain K."/>
            <person name="Jebbar M."/>
        </authorList>
    </citation>
    <scope>NUCLEOTIDE SEQUENCE</scope>
    <source>
        <strain evidence="3">DSM 16372</strain>
    </source>
</reference>
<proteinExistence type="predicted"/>
<evidence type="ECO:0000313" key="3">
    <source>
        <dbReference type="EMBL" id="GJD88812.1"/>
    </source>
</evidence>
<keyword evidence="4" id="KW-1185">Reference proteome</keyword>
<reference evidence="3" key="2">
    <citation type="submission" date="2021-08" db="EMBL/GenBank/DDBJ databases">
        <authorList>
            <person name="Tani A."/>
            <person name="Ola A."/>
            <person name="Ogura Y."/>
            <person name="Katsura K."/>
            <person name="Hayashi T."/>
        </authorList>
    </citation>
    <scope>NUCLEOTIDE SEQUENCE</scope>
    <source>
        <strain evidence="3">DSM 16372</strain>
    </source>
</reference>
<gene>
    <name evidence="3" type="ORF">BHAOGJBA_2333</name>
</gene>
<dbReference type="EMBL" id="BPQO01000008">
    <property type="protein sequence ID" value="GJD88812.1"/>
    <property type="molecule type" value="Genomic_DNA"/>
</dbReference>
<dbReference type="CDD" id="cd00371">
    <property type="entry name" value="HMA"/>
    <property type="match status" value="1"/>
</dbReference>
<evidence type="ECO:0000256" key="1">
    <source>
        <dbReference type="SAM" id="MobiDB-lite"/>
    </source>
</evidence>
<feature type="region of interest" description="Disordered" evidence="1">
    <location>
        <begin position="47"/>
        <end position="71"/>
    </location>
</feature>
<accession>A0AAV4ZKT7</accession>
<comment type="caution">
    <text evidence="3">The sequence shown here is derived from an EMBL/GenBank/DDBJ whole genome shotgun (WGS) entry which is preliminary data.</text>
</comment>
<protein>
    <recommendedName>
        <fullName evidence="2">HMA domain-containing protein</fullName>
    </recommendedName>
</protein>
<dbReference type="GO" id="GO:0046872">
    <property type="term" value="F:metal ion binding"/>
    <property type="evidence" value="ECO:0007669"/>
    <property type="project" value="InterPro"/>
</dbReference>
<evidence type="ECO:0000259" key="2">
    <source>
        <dbReference type="Pfam" id="PF00403"/>
    </source>
</evidence>
<dbReference type="SUPFAM" id="SSF55008">
    <property type="entry name" value="HMA, heavy metal-associated domain"/>
    <property type="match status" value="1"/>
</dbReference>
<dbReference type="AlphaFoldDB" id="A0AAV4ZKT7"/>
<dbReference type="InterPro" id="IPR006121">
    <property type="entry name" value="HMA_dom"/>
</dbReference>
<name>A0AAV4ZKT7_9HYPH</name>